<reference evidence="1 2" key="1">
    <citation type="journal article" date="2022" name="Front. Cell. Infect. Microbiol.">
        <title>The Genomes of Two Strains of Taenia crassiceps the Animal Model for the Study of Human Cysticercosis.</title>
        <authorList>
            <person name="Bobes R.J."/>
            <person name="Estrada K."/>
            <person name="Rios-Valencia D.G."/>
            <person name="Calderon-Gallegos A."/>
            <person name="de la Torre P."/>
            <person name="Carrero J.C."/>
            <person name="Sanchez-Flores A."/>
            <person name="Laclette J.P."/>
        </authorList>
    </citation>
    <scope>NUCLEOTIDE SEQUENCE [LARGE SCALE GENOMIC DNA]</scope>
    <source>
        <strain evidence="1">WFUcys</strain>
    </source>
</reference>
<sequence length="287" mass="30137">MDIAVTTLEPTVATSDAIVTTLNSTTATSVPSTTMMDIAVTTLEPTVSTSDAIVTTLDSTTATSVPSTTMMDIAVTTLEPTVATSDAIVTTSDSTTATSVPLTTMMDIAVTTLEPTVSTSDAIVTTSDSTTATSVPSTMMMGIAVTNLDYTAADSEETSDEEVEDIRVELVALDGVQTTTNTLHTPDTPEMTTEAKGNGQDEAQLEGDVKGKQEKVSVKVEAVDGEKGESKMELLVTDEVLTTTNALHTPDIPEMATEAEKDGQEDVQNGGDVYRYNVGRQLLFDIE</sequence>
<protein>
    <submittedName>
        <fullName evidence="1">Uncharacterized protein</fullName>
    </submittedName>
</protein>
<accession>A0ABR4Q7K1</accession>
<name>A0ABR4Q7K1_9CEST</name>
<proteinExistence type="predicted"/>
<dbReference type="Proteomes" id="UP001651158">
    <property type="component" value="Unassembled WGS sequence"/>
</dbReference>
<gene>
    <name evidence="1" type="ORF">TcWFU_010547</name>
</gene>
<comment type="caution">
    <text evidence="1">The sequence shown here is derived from an EMBL/GenBank/DDBJ whole genome shotgun (WGS) entry which is preliminary data.</text>
</comment>
<organism evidence="1 2">
    <name type="scientific">Taenia crassiceps</name>
    <dbReference type="NCBI Taxonomy" id="6207"/>
    <lineage>
        <taxon>Eukaryota</taxon>
        <taxon>Metazoa</taxon>
        <taxon>Spiralia</taxon>
        <taxon>Lophotrochozoa</taxon>
        <taxon>Platyhelminthes</taxon>
        <taxon>Cestoda</taxon>
        <taxon>Eucestoda</taxon>
        <taxon>Cyclophyllidea</taxon>
        <taxon>Taeniidae</taxon>
        <taxon>Taenia</taxon>
    </lineage>
</organism>
<keyword evidence="2" id="KW-1185">Reference proteome</keyword>
<evidence type="ECO:0000313" key="1">
    <source>
        <dbReference type="EMBL" id="KAL5105604.1"/>
    </source>
</evidence>
<dbReference type="EMBL" id="JAKROA010000008">
    <property type="protein sequence ID" value="KAL5105604.1"/>
    <property type="molecule type" value="Genomic_DNA"/>
</dbReference>
<evidence type="ECO:0000313" key="2">
    <source>
        <dbReference type="Proteomes" id="UP001651158"/>
    </source>
</evidence>